<feature type="compositionally biased region" description="Polar residues" evidence="8">
    <location>
        <begin position="87"/>
        <end position="120"/>
    </location>
</feature>
<feature type="compositionally biased region" description="Basic and acidic residues" evidence="8">
    <location>
        <begin position="531"/>
        <end position="552"/>
    </location>
</feature>
<keyword evidence="7" id="KW-0539">Nucleus</keyword>
<name>A0A9P9FAR7_9HYPO</name>
<comment type="caution">
    <text evidence="10">The sequence shown here is derived from an EMBL/GenBank/DDBJ whole genome shotgun (WGS) entry which is preliminary data.</text>
</comment>
<evidence type="ECO:0000313" key="11">
    <source>
        <dbReference type="Proteomes" id="UP000717696"/>
    </source>
</evidence>
<feature type="region of interest" description="Disordered" evidence="8">
    <location>
        <begin position="689"/>
        <end position="747"/>
    </location>
</feature>
<protein>
    <recommendedName>
        <fullName evidence="9">Copper-fist domain-containing protein</fullName>
    </recommendedName>
</protein>
<evidence type="ECO:0000256" key="4">
    <source>
        <dbReference type="ARBA" id="ARBA00023008"/>
    </source>
</evidence>
<accession>A0A9P9FAR7</accession>
<dbReference type="PANTHER" id="PTHR34117:SF1">
    <property type="entry name" value="STYLE CELL-CYCLE INHIBITOR 1"/>
    <property type="match status" value="1"/>
</dbReference>
<keyword evidence="5" id="KW-0805">Transcription regulation</keyword>
<feature type="compositionally biased region" description="Low complexity" evidence="8">
    <location>
        <begin position="365"/>
        <end position="378"/>
    </location>
</feature>
<dbReference type="EMBL" id="JAGMUU010000003">
    <property type="protein sequence ID" value="KAH7157810.1"/>
    <property type="molecule type" value="Genomic_DNA"/>
</dbReference>
<feature type="region of interest" description="Disordered" evidence="8">
    <location>
        <begin position="521"/>
        <end position="605"/>
    </location>
</feature>
<dbReference type="Pfam" id="PF00649">
    <property type="entry name" value="Copper-fist"/>
    <property type="match status" value="1"/>
</dbReference>
<feature type="region of interest" description="Disordered" evidence="8">
    <location>
        <begin position="235"/>
        <end position="283"/>
    </location>
</feature>
<evidence type="ECO:0000256" key="7">
    <source>
        <dbReference type="ARBA" id="ARBA00023242"/>
    </source>
</evidence>
<sequence length="882" mass="97086">MPLINGLKMACEPCIRGHRSTKCTHANERLMVPVRKPGRPLSSCPHPASRPCSCGQVTAAIPRKQKCGCGPSTAETPSVKAEDSDSSKATTPQSPSKATNASFRVQKTTNKNGAQSSSRRQSVDPVGLGRMDPSMLNILPPYAGVSQKLPVPMPDVSAFGAISMVSADTQFGPMVYPMFPPHVPPHMMSPDTANGITNGHSGALTNGHTPLEKPEKPTLKIASCCGGGGTNGVATTTPITQSPTVVSSPIVPSDKKTKSCCSSGIESPKPDAKVDAAPASAATPPNGIIIPPFQANMVMPNAMYPYYPQPTIFTYPPQYGSYLQPLQPEQWRQVMASMTFAAIPGGMPSPYGMPGAVPYQPQGQPHSAPSTSHSAAGTSHQCTCGDGCQCVGCAAHPYNEATQSYVRSAWESMMDEPQSAGGHAHGDHGHTRINGHGRNGSTAKESSNPEAIPVVGPGEGTKSPPAPQTPSDAASGMSDEQALSANDFFFVSYPFGDSCLLFIGYTRIFHIPEENSALLMDRQQSSGQRSPRRELRSHEWSDRGSYDRDARRRDSRSRSPKRARTSSSRHDRHPEESSRHHKSSRHRPSHRHREHASRTADARTSAELPFEARSLTKLDLDAFEPLFANYLSIQKQKEIEDMDDREVRGRWKSFVGKWNRGELAEGWYDPEMFARVTGADSDNSRRTYLKAKDDVQHDVSDVAEERRDGSEEDDDYGPVLPSRDPSRRAGPGIPTMQDLSLRNELTAEDTQANVAELREQRKADRALQKERLDELVPRADPGTRERKMEKRQLVNEKMSSFRDKSPGMEAGDDQQVMGGGDSFEEYKRAKQTEQRRKTEREIRREEVDRAKREEMEERRKAYREREDDTVGMLRELARQRFG</sequence>
<dbReference type="PANTHER" id="PTHR34117">
    <property type="entry name" value="STYLE CELL-CYCLE INHIBITOR 1"/>
    <property type="match status" value="1"/>
</dbReference>
<feature type="compositionally biased region" description="Basic and acidic residues" evidence="8">
    <location>
        <begin position="568"/>
        <end position="578"/>
    </location>
</feature>
<dbReference type="InterPro" id="IPR036395">
    <property type="entry name" value="Cu_fist_DNA-bd_dom_sf"/>
</dbReference>
<dbReference type="CDD" id="cd22249">
    <property type="entry name" value="UDM1_RNF168_RNF169-like"/>
    <property type="match status" value="1"/>
</dbReference>
<keyword evidence="6" id="KW-0804">Transcription</keyword>
<keyword evidence="11" id="KW-1185">Reference proteome</keyword>
<keyword evidence="4" id="KW-0186">Copper</keyword>
<dbReference type="Proteomes" id="UP000717696">
    <property type="component" value="Unassembled WGS sequence"/>
</dbReference>
<dbReference type="GO" id="GO:0005507">
    <property type="term" value="F:copper ion binding"/>
    <property type="evidence" value="ECO:0007669"/>
    <property type="project" value="InterPro"/>
</dbReference>
<gene>
    <name evidence="10" type="ORF">B0J13DRAFT_617872</name>
</gene>
<dbReference type="Gene3D" id="3.90.430.10">
    <property type="entry name" value="Copper fist DNA-binding domain"/>
    <property type="match status" value="1"/>
</dbReference>
<feature type="region of interest" description="Disordered" evidence="8">
    <location>
        <begin position="413"/>
        <end position="479"/>
    </location>
</feature>
<dbReference type="SMART" id="SM01090">
    <property type="entry name" value="Copper-fist"/>
    <property type="match status" value="1"/>
</dbReference>
<dbReference type="InterPro" id="IPR001083">
    <property type="entry name" value="Cu_fist_DNA-bd_dom"/>
</dbReference>
<evidence type="ECO:0000256" key="6">
    <source>
        <dbReference type="ARBA" id="ARBA00023163"/>
    </source>
</evidence>
<dbReference type="GO" id="GO:0005634">
    <property type="term" value="C:nucleus"/>
    <property type="evidence" value="ECO:0007669"/>
    <property type="project" value="UniProtKB-SubCell"/>
</dbReference>
<evidence type="ECO:0000256" key="1">
    <source>
        <dbReference type="ARBA" id="ARBA00004123"/>
    </source>
</evidence>
<evidence type="ECO:0000259" key="9">
    <source>
        <dbReference type="PROSITE" id="PS50073"/>
    </source>
</evidence>
<feature type="region of interest" description="Disordered" evidence="8">
    <location>
        <begin position="353"/>
        <end position="378"/>
    </location>
</feature>
<dbReference type="InterPro" id="IPR044688">
    <property type="entry name" value="SCI-1-like"/>
</dbReference>
<feature type="compositionally biased region" description="Basic residues" evidence="8">
    <location>
        <begin position="579"/>
        <end position="595"/>
    </location>
</feature>
<organism evidence="10 11">
    <name type="scientific">Dactylonectria estremocensis</name>
    <dbReference type="NCBI Taxonomy" id="1079267"/>
    <lineage>
        <taxon>Eukaryota</taxon>
        <taxon>Fungi</taxon>
        <taxon>Dikarya</taxon>
        <taxon>Ascomycota</taxon>
        <taxon>Pezizomycotina</taxon>
        <taxon>Sordariomycetes</taxon>
        <taxon>Hypocreomycetidae</taxon>
        <taxon>Hypocreales</taxon>
        <taxon>Nectriaceae</taxon>
        <taxon>Dactylonectria</taxon>
    </lineage>
</organism>
<feature type="compositionally biased region" description="Basic and acidic residues" evidence="8">
    <location>
        <begin position="689"/>
        <end position="709"/>
    </location>
</feature>
<keyword evidence="2" id="KW-0479">Metal-binding</keyword>
<dbReference type="OrthoDB" id="5600085at2759"/>
<evidence type="ECO:0000313" key="10">
    <source>
        <dbReference type="EMBL" id="KAH7157810.1"/>
    </source>
</evidence>
<evidence type="ECO:0000256" key="2">
    <source>
        <dbReference type="ARBA" id="ARBA00022723"/>
    </source>
</evidence>
<dbReference type="PROSITE" id="PS50073">
    <property type="entry name" value="COPPER_FIST_2"/>
    <property type="match status" value="1"/>
</dbReference>
<comment type="subcellular location">
    <subcellularLocation>
        <location evidence="1">Nucleus</location>
    </subcellularLocation>
</comment>
<feature type="compositionally biased region" description="Basic residues" evidence="8">
    <location>
        <begin position="553"/>
        <end position="564"/>
    </location>
</feature>
<evidence type="ECO:0000256" key="3">
    <source>
        <dbReference type="ARBA" id="ARBA00022833"/>
    </source>
</evidence>
<feature type="compositionally biased region" description="Basic and acidic residues" evidence="8">
    <location>
        <begin position="824"/>
        <end position="866"/>
    </location>
</feature>
<feature type="compositionally biased region" description="Low complexity" evidence="8">
    <location>
        <begin position="235"/>
        <end position="252"/>
    </location>
</feature>
<feature type="domain" description="Copper-fist" evidence="9">
    <location>
        <begin position="1"/>
        <end position="41"/>
    </location>
</feature>
<feature type="region of interest" description="Disordered" evidence="8">
    <location>
        <begin position="65"/>
        <end position="129"/>
    </location>
</feature>
<feature type="compositionally biased region" description="Polar residues" evidence="8">
    <location>
        <begin position="439"/>
        <end position="449"/>
    </location>
</feature>
<dbReference type="PRINTS" id="PR00617">
    <property type="entry name" value="COPPERFIST"/>
</dbReference>
<evidence type="ECO:0000256" key="8">
    <source>
        <dbReference type="SAM" id="MobiDB-lite"/>
    </source>
</evidence>
<proteinExistence type="predicted"/>
<feature type="region of interest" description="Disordered" evidence="8">
    <location>
        <begin position="761"/>
        <end position="866"/>
    </location>
</feature>
<dbReference type="SUPFAM" id="SSF57879">
    <property type="entry name" value="Zinc domain conserved in yeast copper-regulated transcription factors"/>
    <property type="match status" value="1"/>
</dbReference>
<dbReference type="GO" id="GO:0003677">
    <property type="term" value="F:DNA binding"/>
    <property type="evidence" value="ECO:0007669"/>
    <property type="project" value="InterPro"/>
</dbReference>
<dbReference type="GO" id="GO:0003700">
    <property type="term" value="F:DNA-binding transcription factor activity"/>
    <property type="evidence" value="ECO:0007669"/>
    <property type="project" value="InterPro"/>
</dbReference>
<reference evidence="10" key="1">
    <citation type="journal article" date="2021" name="Nat. Commun.">
        <title>Genetic determinants of endophytism in the Arabidopsis root mycobiome.</title>
        <authorList>
            <person name="Mesny F."/>
            <person name="Miyauchi S."/>
            <person name="Thiergart T."/>
            <person name="Pickel B."/>
            <person name="Atanasova L."/>
            <person name="Karlsson M."/>
            <person name="Huettel B."/>
            <person name="Barry K.W."/>
            <person name="Haridas S."/>
            <person name="Chen C."/>
            <person name="Bauer D."/>
            <person name="Andreopoulos W."/>
            <person name="Pangilinan J."/>
            <person name="LaButti K."/>
            <person name="Riley R."/>
            <person name="Lipzen A."/>
            <person name="Clum A."/>
            <person name="Drula E."/>
            <person name="Henrissat B."/>
            <person name="Kohler A."/>
            <person name="Grigoriev I.V."/>
            <person name="Martin F.M."/>
            <person name="Hacquard S."/>
        </authorList>
    </citation>
    <scope>NUCLEOTIDE SEQUENCE</scope>
    <source>
        <strain evidence="10">MPI-CAGE-AT-0021</strain>
    </source>
</reference>
<dbReference type="AlphaFoldDB" id="A0A9P9FAR7"/>
<feature type="compositionally biased region" description="Basic and acidic residues" evidence="8">
    <location>
        <begin position="761"/>
        <end position="806"/>
    </location>
</feature>
<dbReference type="PROSITE" id="PS01119">
    <property type="entry name" value="COPPER_FIST_1"/>
    <property type="match status" value="1"/>
</dbReference>
<dbReference type="SMART" id="SM00412">
    <property type="entry name" value="Cu_FIST"/>
    <property type="match status" value="1"/>
</dbReference>
<evidence type="ECO:0000256" key="5">
    <source>
        <dbReference type="ARBA" id="ARBA00023015"/>
    </source>
</evidence>
<keyword evidence="3" id="KW-0862">Zinc</keyword>
<dbReference type="FunFam" id="3.90.430.10:FF:000001">
    <property type="entry name" value="Copper fist DNA-binding protein"/>
    <property type="match status" value="1"/>
</dbReference>